<evidence type="ECO:0000256" key="8">
    <source>
        <dbReference type="SAM" id="MobiDB-lite"/>
    </source>
</evidence>
<name>A0ABN0X6J8_9ACTN</name>
<evidence type="ECO:0000313" key="11">
    <source>
        <dbReference type="Proteomes" id="UP001501822"/>
    </source>
</evidence>
<feature type="compositionally biased region" description="Low complexity" evidence="8">
    <location>
        <begin position="281"/>
        <end position="294"/>
    </location>
</feature>
<dbReference type="CDD" id="cd14014">
    <property type="entry name" value="STKc_PknB_like"/>
    <property type="match status" value="1"/>
</dbReference>
<dbReference type="SMART" id="SM00220">
    <property type="entry name" value="S_TKc"/>
    <property type="match status" value="1"/>
</dbReference>
<reference evidence="10 11" key="1">
    <citation type="journal article" date="2019" name="Int. J. Syst. Evol. Microbiol.">
        <title>The Global Catalogue of Microorganisms (GCM) 10K type strain sequencing project: providing services to taxonomists for standard genome sequencing and annotation.</title>
        <authorList>
            <consortium name="The Broad Institute Genomics Platform"/>
            <consortium name="The Broad Institute Genome Sequencing Center for Infectious Disease"/>
            <person name="Wu L."/>
            <person name="Ma J."/>
        </authorList>
    </citation>
    <scope>NUCLEOTIDE SEQUENCE [LARGE SCALE GENOMIC DNA]</scope>
    <source>
        <strain evidence="10 11">JCM 3146</strain>
    </source>
</reference>
<dbReference type="InterPro" id="IPR050660">
    <property type="entry name" value="NEK_Ser/Thr_kinase"/>
</dbReference>
<feature type="compositionally biased region" description="Low complexity" evidence="8">
    <location>
        <begin position="567"/>
        <end position="598"/>
    </location>
</feature>
<dbReference type="Gene3D" id="3.30.200.20">
    <property type="entry name" value="Phosphorylase Kinase, domain 1"/>
    <property type="match status" value="1"/>
</dbReference>
<evidence type="ECO:0000256" key="7">
    <source>
        <dbReference type="PROSITE-ProRule" id="PRU10141"/>
    </source>
</evidence>
<dbReference type="Gene3D" id="1.10.510.10">
    <property type="entry name" value="Transferase(Phosphotransferase) domain 1"/>
    <property type="match status" value="1"/>
</dbReference>
<evidence type="ECO:0000256" key="1">
    <source>
        <dbReference type="ARBA" id="ARBA00010886"/>
    </source>
</evidence>
<dbReference type="Pfam" id="PF00069">
    <property type="entry name" value="Pkinase"/>
    <property type="match status" value="1"/>
</dbReference>
<feature type="region of interest" description="Disordered" evidence="8">
    <location>
        <begin position="558"/>
        <end position="599"/>
    </location>
</feature>
<feature type="domain" description="Protein kinase" evidence="9">
    <location>
        <begin position="25"/>
        <end position="287"/>
    </location>
</feature>
<dbReference type="PROSITE" id="PS00107">
    <property type="entry name" value="PROTEIN_KINASE_ATP"/>
    <property type="match status" value="1"/>
</dbReference>
<dbReference type="SUPFAM" id="SSF56112">
    <property type="entry name" value="Protein kinase-like (PK-like)"/>
    <property type="match status" value="1"/>
</dbReference>
<dbReference type="PANTHER" id="PTHR43671">
    <property type="entry name" value="SERINE/THREONINE-PROTEIN KINASE NEK"/>
    <property type="match status" value="1"/>
</dbReference>
<gene>
    <name evidence="10" type="ORF">GCM10010151_52500</name>
</gene>
<evidence type="ECO:0000256" key="6">
    <source>
        <dbReference type="ARBA" id="ARBA00022840"/>
    </source>
</evidence>
<feature type="binding site" evidence="7">
    <location>
        <position position="54"/>
    </location>
    <ligand>
        <name>ATP</name>
        <dbReference type="ChEBI" id="CHEBI:30616"/>
    </ligand>
</feature>
<comment type="similarity">
    <text evidence="1">Belongs to the protein kinase superfamily. NEK Ser/Thr protein kinase family. NIMA subfamily.</text>
</comment>
<evidence type="ECO:0000256" key="4">
    <source>
        <dbReference type="ARBA" id="ARBA00022741"/>
    </source>
</evidence>
<dbReference type="EC" id="2.7.11.1" evidence="2"/>
<proteinExistence type="inferred from homology"/>
<keyword evidence="11" id="KW-1185">Reference proteome</keyword>
<keyword evidence="6 7" id="KW-0067">ATP-binding</keyword>
<dbReference type="EMBL" id="BAAABM010000047">
    <property type="protein sequence ID" value="GAA0356365.1"/>
    <property type="molecule type" value="Genomic_DNA"/>
</dbReference>
<feature type="region of interest" description="Disordered" evidence="8">
    <location>
        <begin position="281"/>
        <end position="530"/>
    </location>
</feature>
<dbReference type="InterPro" id="IPR011009">
    <property type="entry name" value="Kinase-like_dom_sf"/>
</dbReference>
<sequence>MPRPAHAGILRFVAESQDRLLSGRYRLIEEIGRGGMGVVWWAHDEAEDREVAVKEVHLPPSLRPRERENLIKRTNREAMSAGRLDHPGLIAMYDVVVEDDRPWLVMEYVAARSLEDVFAEDGPISPVRVADIGRQLLDALRAAHEAGIVHRDVKPSNVLLENSGRVVLTDFGIATYEGATTLTQSGTFMGSPAYVAPEVASGERASPSSDLWSLGATLYAAVEGRPPYDFETAMATLSALVTAEPDPPVRAGPLRPLLEGLLQKDPVRRLTAERAAELLAAATAPPLPSRPAEASRSRSSRRSAHEWSSREFSGFRRAGRARPTPPGLGSPGRARPTPPVLGDSGRQRPVPPSPGEDRRPAPPAPGDADRRAPAPGDSGHQRSGPPVPGDSGRQAPAPPAAGDSGRQRPGPPVPGDSDRQRSIPPAAGDPRRVRPGPPVTGDSGHWAALPGLRRSGDTGRTAPPGSDRSRRAEPTPPRTGRTGTGRTSRDLPAVGAPDRAPARPTASWLPVPRPEPPGAPGTGPARGGRRWLDRRGALPLVTGGVLTLAVGAGVLAGLNGWAGSRDTPSGTRTSGTRTSGARTSPSTAPGPPAATSSPLLTARSPEALPATLLDASDRPVARRVARKSGTWPAASTLTFGVPDRGRRVGILLVCRSGARRLSFTAYAVGAPGRTVRGDCAPKSHRFAVPPELRLPAGVSRARIRVHLRRGPKAGGGRVEWLAGAYESLTS</sequence>
<dbReference type="PROSITE" id="PS50011">
    <property type="entry name" value="PROTEIN_KINASE_DOM"/>
    <property type="match status" value="1"/>
</dbReference>
<evidence type="ECO:0000256" key="5">
    <source>
        <dbReference type="ARBA" id="ARBA00022777"/>
    </source>
</evidence>
<dbReference type="InterPro" id="IPR000719">
    <property type="entry name" value="Prot_kinase_dom"/>
</dbReference>
<organism evidence="10 11">
    <name type="scientific">Actinoallomurus spadix</name>
    <dbReference type="NCBI Taxonomy" id="79912"/>
    <lineage>
        <taxon>Bacteria</taxon>
        <taxon>Bacillati</taxon>
        <taxon>Actinomycetota</taxon>
        <taxon>Actinomycetes</taxon>
        <taxon>Streptosporangiales</taxon>
        <taxon>Thermomonosporaceae</taxon>
        <taxon>Actinoallomurus</taxon>
    </lineage>
</organism>
<dbReference type="Proteomes" id="UP001501822">
    <property type="component" value="Unassembled WGS sequence"/>
</dbReference>
<keyword evidence="5" id="KW-0418">Kinase</keyword>
<protein>
    <recommendedName>
        <fullName evidence="2">non-specific serine/threonine protein kinase</fullName>
        <ecNumber evidence="2">2.7.11.1</ecNumber>
    </recommendedName>
</protein>
<dbReference type="InterPro" id="IPR008271">
    <property type="entry name" value="Ser/Thr_kinase_AS"/>
</dbReference>
<accession>A0ABN0X6J8</accession>
<keyword evidence="4 7" id="KW-0547">Nucleotide-binding</keyword>
<evidence type="ECO:0000256" key="3">
    <source>
        <dbReference type="ARBA" id="ARBA00022679"/>
    </source>
</evidence>
<comment type="caution">
    <text evidence="10">The sequence shown here is derived from an EMBL/GenBank/DDBJ whole genome shotgun (WGS) entry which is preliminary data.</text>
</comment>
<evidence type="ECO:0000256" key="2">
    <source>
        <dbReference type="ARBA" id="ARBA00012513"/>
    </source>
</evidence>
<evidence type="ECO:0000313" key="10">
    <source>
        <dbReference type="EMBL" id="GAA0356365.1"/>
    </source>
</evidence>
<dbReference type="PANTHER" id="PTHR43671:SF13">
    <property type="entry name" value="SERINE_THREONINE-PROTEIN KINASE NEK2"/>
    <property type="match status" value="1"/>
</dbReference>
<dbReference type="PROSITE" id="PS00108">
    <property type="entry name" value="PROTEIN_KINASE_ST"/>
    <property type="match status" value="1"/>
</dbReference>
<dbReference type="InterPro" id="IPR017441">
    <property type="entry name" value="Protein_kinase_ATP_BS"/>
</dbReference>
<keyword evidence="3" id="KW-0808">Transferase</keyword>
<evidence type="ECO:0000259" key="9">
    <source>
        <dbReference type="PROSITE" id="PS50011"/>
    </source>
</evidence>